<proteinExistence type="predicted"/>
<protein>
    <recommendedName>
        <fullName evidence="2">NUP160 middle TPR domain-containing protein</fullName>
    </recommendedName>
</protein>
<dbReference type="InterPro" id="IPR056535">
    <property type="entry name" value="TPR_NUP160_M"/>
</dbReference>
<evidence type="ECO:0000313" key="4">
    <source>
        <dbReference type="Proteomes" id="UP000008281"/>
    </source>
</evidence>
<dbReference type="GO" id="GO:0017056">
    <property type="term" value="F:structural constituent of nuclear pore"/>
    <property type="evidence" value="ECO:0007669"/>
    <property type="project" value="TreeGrafter"/>
</dbReference>
<dbReference type="InterPro" id="IPR021717">
    <property type="entry name" value="Nucleoporin_Nup160"/>
</dbReference>
<feature type="compositionally biased region" description="Low complexity" evidence="1">
    <location>
        <begin position="304"/>
        <end position="341"/>
    </location>
</feature>
<sequence length="647" mass="74385">MFESGNRALRKTTLHFLQKRFNAPRGIDPINAMTIADYYLTIMGIFQEHNRTEQVAFAASTAIKKLSMNNDSVRIMANTLYNHLTKTHQWHDAFSLAAKMNKNSETLRAAIREQLKLMLEAGHWEVIATTKYGVHEKTVEDFLREEAENQPRAADPHYYELLYAFFMARKEFRQGKFEMKCNEFRKRLRLKNHMKFERFFQYSDLHSFLFPAACVMCEYSRYMESAEVMTLELATKRLHCMSVATNLLEVIGMEPDSGNYEPTYDDHTYTDIIIIPVPPEKSSVGPDDTERTPLVPQRIKRQESQSTEGSSSGSSGSSTLTPGSGKTTDSEGSSSSSSGNSMEAAAMRARQRIPFAKSDSEETNTDSGDEMIGKFPLSQRRQIVVLTEQDIRFIWTQCLSTTRLLACKEFNGIPPDDPEELLPLLIEHKLFDNAFDIVRIFNMDSQNLFNVITREAIEIDALRNHLYEEVYYTEENPLTKWVRENRRHYAPFPKIEDHWAVVRGLVEAAQDEYPADPKPLRGATEAFLTYHLTIPSWLHVTYKIVNPNDYLRCLADYGQYAAALQLIAEVVEQETSKLSQPNARTWLPYGVIDELMKKSAEYVVRMREKTPIDQALAQKVDDLRALADQKMVIYFQTLSVFEQAHRI</sequence>
<feature type="region of interest" description="Disordered" evidence="1">
    <location>
        <begin position="277"/>
        <end position="373"/>
    </location>
</feature>
<dbReference type="Proteomes" id="UP000008281">
    <property type="component" value="Unassembled WGS sequence"/>
</dbReference>
<organism evidence="4">
    <name type="scientific">Caenorhabditis remanei</name>
    <name type="common">Caenorhabditis vulgaris</name>
    <dbReference type="NCBI Taxonomy" id="31234"/>
    <lineage>
        <taxon>Eukaryota</taxon>
        <taxon>Metazoa</taxon>
        <taxon>Ecdysozoa</taxon>
        <taxon>Nematoda</taxon>
        <taxon>Chromadorea</taxon>
        <taxon>Rhabditida</taxon>
        <taxon>Rhabditina</taxon>
        <taxon>Rhabditomorpha</taxon>
        <taxon>Rhabditoidea</taxon>
        <taxon>Rhabditidae</taxon>
        <taxon>Peloderinae</taxon>
        <taxon>Caenorhabditis</taxon>
    </lineage>
</organism>
<dbReference type="PANTHER" id="PTHR21286">
    <property type="entry name" value="NUCLEAR PORE COMPLEX PROTEIN NUP160"/>
    <property type="match status" value="1"/>
</dbReference>
<feature type="domain" description="NUP160 middle TPR" evidence="2">
    <location>
        <begin position="33"/>
        <end position="176"/>
    </location>
</feature>
<evidence type="ECO:0000256" key="1">
    <source>
        <dbReference type="SAM" id="MobiDB-lite"/>
    </source>
</evidence>
<dbReference type="EMBL" id="DS268418">
    <property type="protein sequence ID" value="EFO84946.1"/>
    <property type="molecule type" value="Genomic_DNA"/>
</dbReference>
<name>E3LYB4_CAERE</name>
<keyword evidence="4" id="KW-1185">Reference proteome</keyword>
<dbReference type="InParanoid" id="E3LYB4"/>
<dbReference type="GO" id="GO:0005643">
    <property type="term" value="C:nuclear pore"/>
    <property type="evidence" value="ECO:0007669"/>
    <property type="project" value="UniProtKB-ARBA"/>
</dbReference>
<gene>
    <name evidence="3" type="ORF">CRE_04005</name>
</gene>
<accession>E3LYB4</accession>
<dbReference type="eggNOG" id="KOG4521">
    <property type="taxonomic scope" value="Eukaryota"/>
</dbReference>
<reference evidence="3" key="1">
    <citation type="submission" date="2007-07" db="EMBL/GenBank/DDBJ databases">
        <title>PCAP assembly of the Caenorhabditis remanei genome.</title>
        <authorList>
            <consortium name="The Caenorhabditis remanei Sequencing Consortium"/>
            <person name="Wilson R.K."/>
        </authorList>
    </citation>
    <scope>NUCLEOTIDE SEQUENCE [LARGE SCALE GENOMIC DNA]</scope>
    <source>
        <strain evidence="3">PB4641</strain>
    </source>
</reference>
<evidence type="ECO:0000259" key="2">
    <source>
        <dbReference type="Pfam" id="PF23354"/>
    </source>
</evidence>
<dbReference type="OrthoDB" id="5792595at2759"/>
<dbReference type="AlphaFoldDB" id="E3LYB4"/>
<dbReference type="STRING" id="31234.E3LYB4"/>
<dbReference type="Pfam" id="PF23354">
    <property type="entry name" value="TPR_NUP160_120_M"/>
    <property type="match status" value="1"/>
</dbReference>
<dbReference type="PANTHER" id="PTHR21286:SF0">
    <property type="entry name" value="NUCLEAR PORE COMPLEX PROTEIN NUP160"/>
    <property type="match status" value="1"/>
</dbReference>
<evidence type="ECO:0000313" key="3">
    <source>
        <dbReference type="EMBL" id="EFO84946.1"/>
    </source>
</evidence>